<protein>
    <submittedName>
        <fullName evidence="1">Uncharacterized protein</fullName>
    </submittedName>
</protein>
<organism evidence="1">
    <name type="scientific">marine metagenome</name>
    <dbReference type="NCBI Taxonomy" id="408172"/>
    <lineage>
        <taxon>unclassified sequences</taxon>
        <taxon>metagenomes</taxon>
        <taxon>ecological metagenomes</taxon>
    </lineage>
</organism>
<evidence type="ECO:0000313" key="1">
    <source>
        <dbReference type="EMBL" id="SVC54576.1"/>
    </source>
</evidence>
<dbReference type="AlphaFoldDB" id="A0A382N0L9"/>
<reference evidence="1" key="1">
    <citation type="submission" date="2018-05" db="EMBL/GenBank/DDBJ databases">
        <authorList>
            <person name="Lanie J.A."/>
            <person name="Ng W.-L."/>
            <person name="Kazmierczak K.M."/>
            <person name="Andrzejewski T.M."/>
            <person name="Davidsen T.M."/>
            <person name="Wayne K.J."/>
            <person name="Tettelin H."/>
            <person name="Glass J.I."/>
            <person name="Rusch D."/>
            <person name="Podicherti R."/>
            <person name="Tsui H.-C.T."/>
            <person name="Winkler M.E."/>
        </authorList>
    </citation>
    <scope>NUCLEOTIDE SEQUENCE</scope>
</reference>
<sequence>KKRNLFSGSSARPTQIEILGELSYEVIALEGSQRGIISVNTQLPSNEPNPQAEISAQNKLINELEFLLLERLVQELHLIGN</sequence>
<accession>A0A382N0L9</accession>
<name>A0A382N0L9_9ZZZZ</name>
<feature type="non-terminal residue" evidence="1">
    <location>
        <position position="1"/>
    </location>
</feature>
<gene>
    <name evidence="1" type="ORF">METZ01_LOCUS307430</name>
</gene>
<dbReference type="EMBL" id="UINC01097126">
    <property type="protein sequence ID" value="SVC54576.1"/>
    <property type="molecule type" value="Genomic_DNA"/>
</dbReference>
<proteinExistence type="predicted"/>